<dbReference type="EMBL" id="JADEYP010000021">
    <property type="protein sequence ID" value="MCA5005778.1"/>
    <property type="molecule type" value="Genomic_DNA"/>
</dbReference>
<feature type="domain" description="Mur ligase N-terminal catalytic" evidence="1">
    <location>
        <begin position="2"/>
        <end position="97"/>
    </location>
</feature>
<dbReference type="PANTHER" id="PTHR43445:SF5">
    <property type="entry name" value="UDP-N-ACETYLMURAMATE--L-ALANYL-GAMMA-D-GLUTAMYL-MESO-2,6-DIAMINOHEPTANDIOATE LIGASE"/>
    <property type="match status" value="1"/>
</dbReference>
<evidence type="ECO:0000259" key="2">
    <source>
        <dbReference type="Pfam" id="PF08245"/>
    </source>
</evidence>
<dbReference type="Pfam" id="PF08245">
    <property type="entry name" value="Mur_ligase_M"/>
    <property type="match status" value="1"/>
</dbReference>
<feature type="domain" description="Mur ligase central" evidence="2">
    <location>
        <begin position="108"/>
        <end position="284"/>
    </location>
</feature>
<dbReference type="Pfam" id="PF01225">
    <property type="entry name" value="Mur_ligase"/>
    <property type="match status" value="1"/>
</dbReference>
<evidence type="ECO:0000259" key="1">
    <source>
        <dbReference type="Pfam" id="PF01225"/>
    </source>
</evidence>
<gene>
    <name evidence="3" type="ORF">IPZ78_11510</name>
</gene>
<dbReference type="SUPFAM" id="SSF53244">
    <property type="entry name" value="MurD-like peptide ligases, peptide-binding domain"/>
    <property type="match status" value="1"/>
</dbReference>
<proteinExistence type="predicted"/>
<dbReference type="Gene3D" id="3.40.50.720">
    <property type="entry name" value="NAD(P)-binding Rossmann-like Domain"/>
    <property type="match status" value="1"/>
</dbReference>
<reference evidence="3" key="1">
    <citation type="submission" date="2020-10" db="EMBL/GenBank/DDBJ databases">
        <authorList>
            <person name="Lu T."/>
            <person name="Wang Q."/>
            <person name="Han X."/>
        </authorList>
    </citation>
    <scope>NUCLEOTIDE SEQUENCE</scope>
    <source>
        <strain evidence="3">WQ 366</strain>
    </source>
</reference>
<dbReference type="RefSeq" id="WP_225553851.1">
    <property type="nucleotide sequence ID" value="NZ_JADEYP010000021.1"/>
</dbReference>
<dbReference type="InterPro" id="IPR000713">
    <property type="entry name" value="Mur_ligase_N"/>
</dbReference>
<dbReference type="SUPFAM" id="SSF53623">
    <property type="entry name" value="MurD-like peptide ligases, catalytic domain"/>
    <property type="match status" value="1"/>
</dbReference>
<dbReference type="SUPFAM" id="SSF51984">
    <property type="entry name" value="MurCD N-terminal domain"/>
    <property type="match status" value="1"/>
</dbReference>
<dbReference type="Gene3D" id="3.40.1190.10">
    <property type="entry name" value="Mur-like, catalytic domain"/>
    <property type="match status" value="1"/>
</dbReference>
<organism evidence="3 4">
    <name type="scientific">Sphingobacterium bovistauri</name>
    <dbReference type="NCBI Taxonomy" id="2781959"/>
    <lineage>
        <taxon>Bacteria</taxon>
        <taxon>Pseudomonadati</taxon>
        <taxon>Bacteroidota</taxon>
        <taxon>Sphingobacteriia</taxon>
        <taxon>Sphingobacteriales</taxon>
        <taxon>Sphingobacteriaceae</taxon>
        <taxon>Sphingobacterium</taxon>
    </lineage>
</organism>
<sequence length="455" mass="52024">MRIHFIAIGGSVMHNLAISLARLGHQITGSDDQIVEPSKSNLLEAGLYPKEIGWNTDKISEDLDAIILGKHAEADNPELLKAQELGVKIYSFPEFIYEQSINKIRVVIAGTFGKTTIVSMIMHVLKRLGRDFDYVVGAQLEGFNSLIKLTSQAPIILIEGDEYYASSIDDHSKFHYYHPNIALISNVHWDSYKMEVPEDVYFQQFEDFIDTIVPKGTLVYNKEDADVLKIVGETKDCKINRHGYKMPTYTINKGITYLEVGEEQIPLKVIGKQNLSNIAGAYTVCEWLGIKRSDFYEHIRDFKSSIRYLEFLKSNGESVVYQDFAHTASKLLTSIHAVKEQFENYKLLTVIELNAYDILNEDKLELYRGSMDESDESVIFFNKNSIKEKNIILSNIIERLFSTFSHRKMTVVTDLDELYSFLEDFDSQGFNMLFMSSDSNARVNVLTFADKFLSY</sequence>
<keyword evidence="4" id="KW-1185">Reference proteome</keyword>
<evidence type="ECO:0000313" key="3">
    <source>
        <dbReference type="EMBL" id="MCA5005778.1"/>
    </source>
</evidence>
<comment type="caution">
    <text evidence="3">The sequence shown here is derived from an EMBL/GenBank/DDBJ whole genome shotgun (WGS) entry which is preliminary data.</text>
</comment>
<dbReference type="InterPro" id="IPR036565">
    <property type="entry name" value="Mur-like_cat_sf"/>
</dbReference>
<name>A0ABS7Z6Z7_9SPHI</name>
<dbReference type="PANTHER" id="PTHR43445">
    <property type="entry name" value="UDP-N-ACETYLMURAMATE--L-ALANINE LIGASE-RELATED"/>
    <property type="match status" value="1"/>
</dbReference>
<protein>
    <submittedName>
        <fullName evidence="3">Peptidoglycan synthetase</fullName>
    </submittedName>
</protein>
<accession>A0ABS7Z6Z7</accession>
<evidence type="ECO:0000313" key="4">
    <source>
        <dbReference type="Proteomes" id="UP001165302"/>
    </source>
</evidence>
<dbReference type="InterPro" id="IPR036615">
    <property type="entry name" value="Mur_ligase_C_dom_sf"/>
</dbReference>
<dbReference type="InterPro" id="IPR013221">
    <property type="entry name" value="Mur_ligase_cen"/>
</dbReference>
<dbReference type="Proteomes" id="UP001165302">
    <property type="component" value="Unassembled WGS sequence"/>
</dbReference>
<dbReference type="Gene3D" id="3.90.190.20">
    <property type="entry name" value="Mur ligase, C-terminal domain"/>
    <property type="match status" value="1"/>
</dbReference>
<dbReference type="InterPro" id="IPR050061">
    <property type="entry name" value="MurCDEF_pg_biosynth"/>
</dbReference>